<proteinExistence type="predicted"/>
<name>A0ACB8B0M5_9AGAM</name>
<evidence type="ECO:0000313" key="1">
    <source>
        <dbReference type="EMBL" id="KAH7918954.1"/>
    </source>
</evidence>
<reference evidence="1" key="1">
    <citation type="journal article" date="2021" name="New Phytol.">
        <title>Evolutionary innovations through gain and loss of genes in the ectomycorrhizal Boletales.</title>
        <authorList>
            <person name="Wu G."/>
            <person name="Miyauchi S."/>
            <person name="Morin E."/>
            <person name="Kuo A."/>
            <person name="Drula E."/>
            <person name="Varga T."/>
            <person name="Kohler A."/>
            <person name="Feng B."/>
            <person name="Cao Y."/>
            <person name="Lipzen A."/>
            <person name="Daum C."/>
            <person name="Hundley H."/>
            <person name="Pangilinan J."/>
            <person name="Johnson J."/>
            <person name="Barry K."/>
            <person name="LaButti K."/>
            <person name="Ng V."/>
            <person name="Ahrendt S."/>
            <person name="Min B."/>
            <person name="Choi I.G."/>
            <person name="Park H."/>
            <person name="Plett J.M."/>
            <person name="Magnuson J."/>
            <person name="Spatafora J.W."/>
            <person name="Nagy L.G."/>
            <person name="Henrissat B."/>
            <person name="Grigoriev I.V."/>
            <person name="Yang Z.L."/>
            <person name="Xu J."/>
            <person name="Martin F.M."/>
        </authorList>
    </citation>
    <scope>NUCLEOTIDE SEQUENCE</scope>
    <source>
        <strain evidence="1">KUC20120723A-06</strain>
    </source>
</reference>
<keyword evidence="2" id="KW-1185">Reference proteome</keyword>
<dbReference type="EMBL" id="MU266712">
    <property type="protein sequence ID" value="KAH7918954.1"/>
    <property type="molecule type" value="Genomic_DNA"/>
</dbReference>
<accession>A0ACB8B0M5</accession>
<evidence type="ECO:0000313" key="2">
    <source>
        <dbReference type="Proteomes" id="UP000790709"/>
    </source>
</evidence>
<comment type="caution">
    <text evidence="1">The sequence shown here is derived from an EMBL/GenBank/DDBJ whole genome shotgun (WGS) entry which is preliminary data.</text>
</comment>
<sequence length="135" mass="15208">MLNFALEYRAVLDRITDRTRLGLGAYSVGEEEWTLAKQLQDILKILKHVTTFFSWSTPHLAMVIPAMDYIDTLFTKGIINVGTESKQTLDLAIRATLGLAGKMLHHYYSLADSSEVYHIGMGGCKAQPHKWHINS</sequence>
<protein>
    <submittedName>
        <fullName evidence="1">Uncharacterized protein</fullName>
    </submittedName>
</protein>
<gene>
    <name evidence="1" type="ORF">BV22DRAFT_1023798</name>
</gene>
<dbReference type="Proteomes" id="UP000790709">
    <property type="component" value="Unassembled WGS sequence"/>
</dbReference>
<organism evidence="1 2">
    <name type="scientific">Leucogyrophana mollusca</name>
    <dbReference type="NCBI Taxonomy" id="85980"/>
    <lineage>
        <taxon>Eukaryota</taxon>
        <taxon>Fungi</taxon>
        <taxon>Dikarya</taxon>
        <taxon>Basidiomycota</taxon>
        <taxon>Agaricomycotina</taxon>
        <taxon>Agaricomycetes</taxon>
        <taxon>Agaricomycetidae</taxon>
        <taxon>Boletales</taxon>
        <taxon>Boletales incertae sedis</taxon>
        <taxon>Leucogyrophana</taxon>
    </lineage>
</organism>